<protein>
    <submittedName>
        <fullName evidence="1">Uncharacterized protein</fullName>
    </submittedName>
</protein>
<reference evidence="1" key="2">
    <citation type="submission" date="2020-03" db="EMBL/GenBank/DDBJ databases">
        <title>Walnut 2.0.</title>
        <authorList>
            <person name="Marrano A."/>
            <person name="Britton M."/>
            <person name="Zimin A.V."/>
            <person name="Zaini P.A."/>
            <person name="Workman R."/>
            <person name="Puiu D."/>
            <person name="Bianco L."/>
            <person name="Allen B.J."/>
            <person name="Troggio M."/>
            <person name="Leslie C.A."/>
            <person name="Timp W."/>
            <person name="Dendekar A."/>
            <person name="Salzberg S.L."/>
            <person name="Neale D.B."/>
        </authorList>
    </citation>
    <scope>NUCLEOTIDE SEQUENCE</scope>
    <source>
        <tissue evidence="1">Leaves</tissue>
    </source>
</reference>
<name>A0A833UD30_JUGRE</name>
<evidence type="ECO:0000313" key="2">
    <source>
        <dbReference type="Proteomes" id="UP000619265"/>
    </source>
</evidence>
<comment type="caution">
    <text evidence="1">The sequence shown here is derived from an EMBL/GenBank/DDBJ whole genome shotgun (WGS) entry which is preliminary data.</text>
</comment>
<accession>A0A833UD30</accession>
<reference evidence="1" key="1">
    <citation type="submission" date="2015-10" db="EMBL/GenBank/DDBJ databases">
        <authorList>
            <person name="Martinez-Garcia P.J."/>
            <person name="Crepeau M.W."/>
            <person name="Puiu D."/>
            <person name="Gonzalez-Ibeas D."/>
            <person name="Whalen J."/>
            <person name="Stevens K."/>
            <person name="Paul R."/>
            <person name="Butterfield T."/>
            <person name="Britton M."/>
            <person name="Reagan R."/>
            <person name="Chakraborty S."/>
            <person name="Walawage S.L."/>
            <person name="Vasquez-Gross H.A."/>
            <person name="Cardeno C."/>
            <person name="Famula R."/>
            <person name="Pratt K."/>
            <person name="Kuruganti S."/>
            <person name="Aradhya M.K."/>
            <person name="Leslie C.A."/>
            <person name="Dandekar A.M."/>
            <person name="Salzberg S.L."/>
            <person name="Wegrzyn J.L."/>
            <person name="Langley C.H."/>
            <person name="Neale D.B."/>
        </authorList>
    </citation>
    <scope>NUCLEOTIDE SEQUENCE</scope>
    <source>
        <tissue evidence="1">Leaves</tissue>
    </source>
</reference>
<organism evidence="1 2">
    <name type="scientific">Juglans regia</name>
    <name type="common">English walnut</name>
    <dbReference type="NCBI Taxonomy" id="51240"/>
    <lineage>
        <taxon>Eukaryota</taxon>
        <taxon>Viridiplantae</taxon>
        <taxon>Streptophyta</taxon>
        <taxon>Embryophyta</taxon>
        <taxon>Tracheophyta</taxon>
        <taxon>Spermatophyta</taxon>
        <taxon>Magnoliopsida</taxon>
        <taxon>eudicotyledons</taxon>
        <taxon>Gunneridae</taxon>
        <taxon>Pentapetalae</taxon>
        <taxon>rosids</taxon>
        <taxon>fabids</taxon>
        <taxon>Fagales</taxon>
        <taxon>Juglandaceae</taxon>
        <taxon>Juglans</taxon>
    </lineage>
</organism>
<sequence>MTVEALICTQNWLRTKPFDIRELKEYIQSMDLEDYSSGSGFFPARSRTQIIGFWPGIHPGRCPSGTTPPANHTQLPSTLSLSLLCEVRCPTPPYPRCLSLICSLSHSALHLRLRLRLRCPSPSRNHFLICSISLSAICDAERWKCLSLRSKRLEQISVWTDHGSYCNFQLLYEKWMLNIVALALANLIGGLFINDHNVVTNAYFPYGVQHHQILVSDSVKRTC</sequence>
<dbReference type="EMBL" id="LIHL02000013">
    <property type="protein sequence ID" value="KAF5449909.1"/>
    <property type="molecule type" value="Genomic_DNA"/>
</dbReference>
<gene>
    <name evidence="1" type="ORF">F2P56_030308</name>
</gene>
<dbReference type="Proteomes" id="UP000619265">
    <property type="component" value="Unassembled WGS sequence"/>
</dbReference>
<proteinExistence type="predicted"/>
<dbReference type="Gramene" id="Jr13_18230_p1">
    <property type="protein sequence ID" value="cds.Jr13_18230_p1"/>
    <property type="gene ID" value="Jr13_18230"/>
</dbReference>
<evidence type="ECO:0000313" key="1">
    <source>
        <dbReference type="EMBL" id="KAF5449909.1"/>
    </source>
</evidence>
<dbReference type="AlphaFoldDB" id="A0A833UD30"/>